<evidence type="ECO:0000256" key="6">
    <source>
        <dbReference type="ARBA" id="ARBA00023136"/>
    </source>
</evidence>
<reference evidence="10 11" key="1">
    <citation type="submission" date="2019-02" db="EMBL/GenBank/DDBJ databases">
        <title>Draft genome sequences of novel Actinobacteria.</title>
        <authorList>
            <person name="Sahin N."/>
            <person name="Ay H."/>
            <person name="Saygin H."/>
        </authorList>
    </citation>
    <scope>NUCLEOTIDE SEQUENCE [LARGE SCALE GENOMIC DNA]</scope>
    <source>
        <strain evidence="10 11">KC603</strain>
    </source>
</reference>
<evidence type="ECO:0000256" key="2">
    <source>
        <dbReference type="ARBA" id="ARBA00005512"/>
    </source>
</evidence>
<protein>
    <submittedName>
        <fullName evidence="10">Lipase maturation factor family protein</fullName>
    </submittedName>
</protein>
<feature type="transmembrane region" description="Helical" evidence="7">
    <location>
        <begin position="289"/>
        <end position="310"/>
    </location>
</feature>
<keyword evidence="3 7" id="KW-0812">Transmembrane</keyword>
<sequence>MNWFTAEGYWLSRLVFQRALAAIYLVAFLSAVTQFRALIGERGLTPVPRFVGRVPFRRAPSLFQLHYSDRFFAVVGWLGVAWSAALLVGLADDLPLWAHLLAWAVPWALYLSIVHVGQVWYGFGWETLLCEAGFLAIFLGPSTVAPPLLVLVALWWVLFRLEFGAGLIKLRGDRCWRDLTCLYYHHETQPMPNPLSWWFHHLPRWAHRVEAAANHVTQLVVPFLLFAPQPVRTGAAAVVIVTQGWLVLSGNFAWLNVLTMVIATTAVGGDAWAWLLPVTAPAGLDDPPAWYAAVVLALAVVVAVLSYWPVRNLISREQVMNTSFNPLLLVNTYGAFGSVTRIRHEVVIEGTADAVIRPDTVWHEYEFKGKPGDPRRLPRQFAPYHLRLDWLMWFAAISPSYAQAWFPALLSKLRDDDPVTARLLRHNPFPHLPPAHVRARLYRYRFTDRAERRETGAWWHRTLVGDYWSVGESPADIRRPRA</sequence>
<name>A0A4R4RP40_9ACTN</name>
<comment type="caution">
    <text evidence="10">The sequence shown here is derived from an EMBL/GenBank/DDBJ whole genome shotgun (WGS) entry which is preliminary data.</text>
</comment>
<evidence type="ECO:0000259" key="9">
    <source>
        <dbReference type="Pfam" id="PF25179"/>
    </source>
</evidence>
<evidence type="ECO:0000259" key="8">
    <source>
        <dbReference type="Pfam" id="PF06762"/>
    </source>
</evidence>
<feature type="transmembrane region" description="Helical" evidence="7">
    <location>
        <begin position="71"/>
        <end position="91"/>
    </location>
</feature>
<keyword evidence="6 7" id="KW-0472">Membrane</keyword>
<dbReference type="PANTHER" id="PTHR14463">
    <property type="entry name" value="LIPASE MATURATION FACTOR"/>
    <property type="match status" value="1"/>
</dbReference>
<proteinExistence type="inferred from homology"/>
<keyword evidence="4" id="KW-0256">Endoplasmic reticulum</keyword>
<feature type="domain" description="Lipase maturation factor 1/2 C-terminal" evidence="9">
    <location>
        <begin position="329"/>
        <end position="468"/>
    </location>
</feature>
<comment type="subcellular location">
    <subcellularLocation>
        <location evidence="1">Endoplasmic reticulum membrane</location>
        <topology evidence="1">Multi-pass membrane protein</topology>
    </subcellularLocation>
</comment>
<dbReference type="PANTHER" id="PTHR14463:SF10">
    <property type="entry name" value="LIPASE MATURATION FACTOR 1"/>
    <property type="match status" value="1"/>
</dbReference>
<dbReference type="AlphaFoldDB" id="A0A4R4RP40"/>
<evidence type="ECO:0000313" key="11">
    <source>
        <dbReference type="Proteomes" id="UP000295621"/>
    </source>
</evidence>
<evidence type="ECO:0000313" key="10">
    <source>
        <dbReference type="EMBL" id="TDC51490.1"/>
    </source>
</evidence>
<dbReference type="OrthoDB" id="9793230at2"/>
<dbReference type="Proteomes" id="UP000295621">
    <property type="component" value="Unassembled WGS sequence"/>
</dbReference>
<evidence type="ECO:0000256" key="1">
    <source>
        <dbReference type="ARBA" id="ARBA00004477"/>
    </source>
</evidence>
<feature type="domain" description="Lipase maturation factor 1/2 N-terminal" evidence="8">
    <location>
        <begin position="121"/>
        <end position="269"/>
    </location>
</feature>
<evidence type="ECO:0000256" key="4">
    <source>
        <dbReference type="ARBA" id="ARBA00022824"/>
    </source>
</evidence>
<gene>
    <name evidence="10" type="ORF">E1212_11960</name>
</gene>
<keyword evidence="5 7" id="KW-1133">Transmembrane helix</keyword>
<feature type="transmembrane region" description="Helical" evidence="7">
    <location>
        <begin position="97"/>
        <end position="121"/>
    </location>
</feature>
<dbReference type="InterPro" id="IPR009613">
    <property type="entry name" value="LMF"/>
</dbReference>
<dbReference type="InterPro" id="IPR057434">
    <property type="entry name" value="LMF1/2_N"/>
</dbReference>
<feature type="transmembrane region" description="Helical" evidence="7">
    <location>
        <begin position="133"/>
        <end position="158"/>
    </location>
</feature>
<dbReference type="RefSeq" id="WP_131982624.1">
    <property type="nucleotide sequence ID" value="NZ_SMKL01000022.1"/>
</dbReference>
<keyword evidence="11" id="KW-1185">Reference proteome</keyword>
<feature type="transmembrane region" description="Helical" evidence="7">
    <location>
        <begin position="255"/>
        <end position="277"/>
    </location>
</feature>
<organism evidence="10 11">
    <name type="scientific">Jiangella ureilytica</name>
    <dbReference type="NCBI Taxonomy" id="2530374"/>
    <lineage>
        <taxon>Bacteria</taxon>
        <taxon>Bacillati</taxon>
        <taxon>Actinomycetota</taxon>
        <taxon>Actinomycetes</taxon>
        <taxon>Jiangellales</taxon>
        <taxon>Jiangellaceae</taxon>
        <taxon>Jiangella</taxon>
    </lineage>
</organism>
<dbReference type="GO" id="GO:0051604">
    <property type="term" value="P:protein maturation"/>
    <property type="evidence" value="ECO:0007669"/>
    <property type="project" value="InterPro"/>
</dbReference>
<comment type="similarity">
    <text evidence="2">Belongs to the lipase maturation factor family.</text>
</comment>
<dbReference type="InterPro" id="IPR057433">
    <property type="entry name" value="LMF1/2_C"/>
</dbReference>
<accession>A0A4R4RP40</accession>
<dbReference type="Pfam" id="PF06762">
    <property type="entry name" value="LMF1"/>
    <property type="match status" value="1"/>
</dbReference>
<evidence type="ECO:0000256" key="3">
    <source>
        <dbReference type="ARBA" id="ARBA00022692"/>
    </source>
</evidence>
<evidence type="ECO:0000256" key="5">
    <source>
        <dbReference type="ARBA" id="ARBA00022989"/>
    </source>
</evidence>
<dbReference type="EMBL" id="SMKL01000022">
    <property type="protein sequence ID" value="TDC51490.1"/>
    <property type="molecule type" value="Genomic_DNA"/>
</dbReference>
<dbReference type="Pfam" id="PF25179">
    <property type="entry name" value="LMF1_C"/>
    <property type="match status" value="1"/>
</dbReference>
<evidence type="ECO:0000256" key="7">
    <source>
        <dbReference type="SAM" id="Phobius"/>
    </source>
</evidence>
<feature type="transmembrane region" description="Helical" evidence="7">
    <location>
        <begin position="20"/>
        <end position="39"/>
    </location>
</feature>